<keyword evidence="3" id="KW-1185">Reference proteome</keyword>
<dbReference type="Proteomes" id="UP001207742">
    <property type="component" value="Unassembled WGS sequence"/>
</dbReference>
<protein>
    <submittedName>
        <fullName evidence="2">TfoX/Sxy family protein</fullName>
    </submittedName>
</protein>
<dbReference type="RefSeq" id="WP_264728970.1">
    <property type="nucleotide sequence ID" value="NZ_JAPDNR010000001.1"/>
</dbReference>
<evidence type="ECO:0000313" key="2">
    <source>
        <dbReference type="EMBL" id="MCW3483535.1"/>
    </source>
</evidence>
<comment type="caution">
    <text evidence="2">The sequence shown here is derived from an EMBL/GenBank/DDBJ whole genome shotgun (WGS) entry which is preliminary data.</text>
</comment>
<evidence type="ECO:0000259" key="1">
    <source>
        <dbReference type="Pfam" id="PF04993"/>
    </source>
</evidence>
<dbReference type="InterPro" id="IPR007076">
    <property type="entry name" value="TfoX_N"/>
</dbReference>
<organism evidence="2 3">
    <name type="scientific">Chitinophaga nivalis</name>
    <dbReference type="NCBI Taxonomy" id="2991709"/>
    <lineage>
        <taxon>Bacteria</taxon>
        <taxon>Pseudomonadati</taxon>
        <taxon>Bacteroidota</taxon>
        <taxon>Chitinophagia</taxon>
        <taxon>Chitinophagales</taxon>
        <taxon>Chitinophagaceae</taxon>
        <taxon>Chitinophaga</taxon>
    </lineage>
</organism>
<evidence type="ECO:0000313" key="3">
    <source>
        <dbReference type="Proteomes" id="UP001207742"/>
    </source>
</evidence>
<name>A0ABT3IIA9_9BACT</name>
<dbReference type="Pfam" id="PF04993">
    <property type="entry name" value="TfoX_N"/>
    <property type="match status" value="1"/>
</dbReference>
<dbReference type="Gene3D" id="3.30.1460.30">
    <property type="entry name" value="YgaC/TfoX-N like chaperone"/>
    <property type="match status" value="1"/>
</dbReference>
<accession>A0ABT3IIA9</accession>
<proteinExistence type="predicted"/>
<reference evidence="2 3" key="1">
    <citation type="submission" date="2022-10" db="EMBL/GenBank/DDBJ databases">
        <title>Chitinophaga nivalis PC15 sp. nov., isolated from Pyeongchang county, South Korea.</title>
        <authorList>
            <person name="Trinh H.N."/>
        </authorList>
    </citation>
    <scope>NUCLEOTIDE SEQUENCE [LARGE SCALE GENOMIC DNA]</scope>
    <source>
        <strain evidence="2 3">PC14</strain>
    </source>
</reference>
<dbReference type="SUPFAM" id="SSF159894">
    <property type="entry name" value="YgaC/TfoX-N like"/>
    <property type="match status" value="1"/>
</dbReference>
<gene>
    <name evidence="2" type="ORF">OL497_06505</name>
</gene>
<sequence length="115" mass="12905">MTSYPEQLADRVRALLAAATSAVTEKKMFGGLCFMVHDKMCVGVKPASIMVRIDPSLTDQILENNPECTPMIHGGKTMKGYIFVPATTLQTQKQLQYWIKMALEFNHIAKSSRRK</sequence>
<dbReference type="EMBL" id="JAPDNS010000001">
    <property type="protein sequence ID" value="MCW3483535.1"/>
    <property type="molecule type" value="Genomic_DNA"/>
</dbReference>
<feature type="domain" description="TfoX N-terminal" evidence="1">
    <location>
        <begin position="19"/>
        <end position="105"/>
    </location>
</feature>